<evidence type="ECO:0000259" key="2">
    <source>
        <dbReference type="PROSITE" id="PS51352"/>
    </source>
</evidence>
<sequence>MIDIKQIFNKIPGWVYTLVIVGFLYLTGLHTQIIGQVQRLVLATGLLKPKVPELSEATPTTQADGANKPTATLPVYPVADYNFTLRTLAGETVTMESLKGKVIFMNLWATWCPPCIAEMPSIQNLYEKVKSDKIAFVMVSLDEDPAKAQKFIQRLGFTFPVYTPDGYMPAQFGSGSVIPTTYVISPDGHVVVQKDGMAQYDTQEFRDFLTFLAQKAI</sequence>
<dbReference type="PANTHER" id="PTHR42852:SF17">
    <property type="entry name" value="THIOREDOXIN-LIKE PROTEIN HI_1115"/>
    <property type="match status" value="1"/>
</dbReference>
<dbReference type="InterPro" id="IPR013766">
    <property type="entry name" value="Thioredoxin_domain"/>
</dbReference>
<dbReference type="InterPro" id="IPR013740">
    <property type="entry name" value="Redoxin"/>
</dbReference>
<dbReference type="AlphaFoldDB" id="A0A512AWB2"/>
<dbReference type="PROSITE" id="PS51352">
    <property type="entry name" value="THIOREDOXIN_2"/>
    <property type="match status" value="1"/>
</dbReference>
<dbReference type="PANTHER" id="PTHR42852">
    <property type="entry name" value="THIOL:DISULFIDE INTERCHANGE PROTEIN DSBE"/>
    <property type="match status" value="1"/>
</dbReference>
<dbReference type="SUPFAM" id="SSF52833">
    <property type="entry name" value="Thioredoxin-like"/>
    <property type="match status" value="1"/>
</dbReference>
<protein>
    <recommendedName>
        <fullName evidence="2">Thioredoxin domain-containing protein</fullName>
    </recommendedName>
</protein>
<accession>A0A512AWB2</accession>
<feature type="transmembrane region" description="Helical" evidence="1">
    <location>
        <begin position="12"/>
        <end position="30"/>
    </location>
</feature>
<dbReference type="EMBL" id="BJYS01000009">
    <property type="protein sequence ID" value="GEO04001.1"/>
    <property type="molecule type" value="Genomic_DNA"/>
</dbReference>
<dbReference type="Gene3D" id="3.40.30.10">
    <property type="entry name" value="Glutaredoxin"/>
    <property type="match status" value="1"/>
</dbReference>
<evidence type="ECO:0000313" key="4">
    <source>
        <dbReference type="Proteomes" id="UP000321532"/>
    </source>
</evidence>
<dbReference type="InterPro" id="IPR050553">
    <property type="entry name" value="Thioredoxin_ResA/DsbE_sf"/>
</dbReference>
<dbReference type="RefSeq" id="WP_146897003.1">
    <property type="nucleotide sequence ID" value="NZ_BJYS01000009.1"/>
</dbReference>
<dbReference type="InterPro" id="IPR036249">
    <property type="entry name" value="Thioredoxin-like_sf"/>
</dbReference>
<keyword evidence="4" id="KW-1185">Reference proteome</keyword>
<dbReference type="OrthoDB" id="6399635at2"/>
<keyword evidence="1" id="KW-0812">Transmembrane</keyword>
<comment type="caution">
    <text evidence="3">The sequence shown here is derived from an EMBL/GenBank/DDBJ whole genome shotgun (WGS) entry which is preliminary data.</text>
</comment>
<dbReference type="CDD" id="cd02966">
    <property type="entry name" value="TlpA_like_family"/>
    <property type="match status" value="1"/>
</dbReference>
<organism evidence="3 4">
    <name type="scientific">Adhaeribacter aerolatus</name>
    <dbReference type="NCBI Taxonomy" id="670289"/>
    <lineage>
        <taxon>Bacteria</taxon>
        <taxon>Pseudomonadati</taxon>
        <taxon>Bacteroidota</taxon>
        <taxon>Cytophagia</taxon>
        <taxon>Cytophagales</taxon>
        <taxon>Hymenobacteraceae</taxon>
        <taxon>Adhaeribacter</taxon>
    </lineage>
</organism>
<reference evidence="3 4" key="1">
    <citation type="submission" date="2019-07" db="EMBL/GenBank/DDBJ databases">
        <title>Whole genome shotgun sequence of Adhaeribacter aerolatus NBRC 106133.</title>
        <authorList>
            <person name="Hosoyama A."/>
            <person name="Uohara A."/>
            <person name="Ohji S."/>
            <person name="Ichikawa N."/>
        </authorList>
    </citation>
    <scope>NUCLEOTIDE SEQUENCE [LARGE SCALE GENOMIC DNA]</scope>
    <source>
        <strain evidence="3 4">NBRC 106133</strain>
    </source>
</reference>
<name>A0A512AWB2_9BACT</name>
<evidence type="ECO:0000313" key="3">
    <source>
        <dbReference type="EMBL" id="GEO04001.1"/>
    </source>
</evidence>
<gene>
    <name evidence="3" type="ORF">AAE02nite_16650</name>
</gene>
<keyword evidence="1" id="KW-0472">Membrane</keyword>
<evidence type="ECO:0000256" key="1">
    <source>
        <dbReference type="SAM" id="Phobius"/>
    </source>
</evidence>
<dbReference type="Proteomes" id="UP000321532">
    <property type="component" value="Unassembled WGS sequence"/>
</dbReference>
<dbReference type="GO" id="GO:0016491">
    <property type="term" value="F:oxidoreductase activity"/>
    <property type="evidence" value="ECO:0007669"/>
    <property type="project" value="InterPro"/>
</dbReference>
<feature type="domain" description="Thioredoxin" evidence="2">
    <location>
        <begin position="45"/>
        <end position="214"/>
    </location>
</feature>
<dbReference type="Pfam" id="PF08534">
    <property type="entry name" value="Redoxin"/>
    <property type="match status" value="1"/>
</dbReference>
<keyword evidence="1" id="KW-1133">Transmembrane helix</keyword>
<proteinExistence type="predicted"/>